<accession>A0A1V9Z5V2</accession>
<evidence type="ECO:0000259" key="4">
    <source>
        <dbReference type="Pfam" id="PF00501"/>
    </source>
</evidence>
<dbReference type="AlphaFoldDB" id="A0A1V9Z5V2"/>
<evidence type="ECO:0000259" key="5">
    <source>
        <dbReference type="Pfam" id="PF23024"/>
    </source>
</evidence>
<keyword evidence="2" id="KW-0276">Fatty acid metabolism</keyword>
<dbReference type="InterPro" id="IPR040097">
    <property type="entry name" value="FAAL/FAAC"/>
</dbReference>
<dbReference type="STRING" id="1202772.A0A1V9Z5V2"/>
<dbReference type="GO" id="GO:0006631">
    <property type="term" value="P:fatty acid metabolic process"/>
    <property type="evidence" value="ECO:0007669"/>
    <property type="project" value="UniProtKB-KW"/>
</dbReference>
<evidence type="ECO:0000256" key="2">
    <source>
        <dbReference type="ARBA" id="ARBA00022832"/>
    </source>
</evidence>
<evidence type="ECO:0000256" key="3">
    <source>
        <dbReference type="ARBA" id="ARBA00023098"/>
    </source>
</evidence>
<dbReference type="CDD" id="cd05931">
    <property type="entry name" value="FAAL"/>
    <property type="match status" value="1"/>
</dbReference>
<proteinExistence type="predicted"/>
<feature type="domain" description="AMP-binding enzyme C-terminal" evidence="5">
    <location>
        <begin position="557"/>
        <end position="672"/>
    </location>
</feature>
<dbReference type="OrthoDB" id="69964at2759"/>
<evidence type="ECO:0000313" key="7">
    <source>
        <dbReference type="Proteomes" id="UP000243579"/>
    </source>
</evidence>
<dbReference type="Pfam" id="PF23024">
    <property type="entry name" value="AMP-dom_DIP2-like"/>
    <property type="match status" value="1"/>
</dbReference>
<keyword evidence="1 6" id="KW-0436">Ligase</keyword>
<organism evidence="6 7">
    <name type="scientific">Achlya hypogyna</name>
    <name type="common">Oomycete</name>
    <name type="synonym">Protoachlya hypogyna</name>
    <dbReference type="NCBI Taxonomy" id="1202772"/>
    <lineage>
        <taxon>Eukaryota</taxon>
        <taxon>Sar</taxon>
        <taxon>Stramenopiles</taxon>
        <taxon>Oomycota</taxon>
        <taxon>Saprolegniomycetes</taxon>
        <taxon>Saprolegniales</taxon>
        <taxon>Achlyaceae</taxon>
        <taxon>Achlya</taxon>
    </lineage>
</organism>
<dbReference type="Gene3D" id="3.40.50.12780">
    <property type="entry name" value="N-terminal domain of ligase-like"/>
    <property type="match status" value="1"/>
</dbReference>
<dbReference type="Gene3D" id="3.30.300.30">
    <property type="match status" value="1"/>
</dbReference>
<evidence type="ECO:0000313" key="6">
    <source>
        <dbReference type="EMBL" id="OQR93369.1"/>
    </source>
</evidence>
<dbReference type="InterPro" id="IPR045851">
    <property type="entry name" value="AMP-bd_C_sf"/>
</dbReference>
<dbReference type="InterPro" id="IPR042099">
    <property type="entry name" value="ANL_N_sf"/>
</dbReference>
<dbReference type="EMBL" id="JNBR01000412">
    <property type="protein sequence ID" value="OQR93369.1"/>
    <property type="molecule type" value="Genomic_DNA"/>
</dbReference>
<gene>
    <name evidence="6" type="ORF">ACHHYP_02604</name>
</gene>
<dbReference type="PANTHER" id="PTHR22754:SF32">
    <property type="entry name" value="DISCO-INTERACTING PROTEIN 2"/>
    <property type="match status" value="1"/>
</dbReference>
<comment type="caution">
    <text evidence="6">The sequence shown here is derived from an EMBL/GenBank/DDBJ whole genome shotgun (WGS) entry which is preliminary data.</text>
</comment>
<dbReference type="GO" id="GO:0016874">
    <property type="term" value="F:ligase activity"/>
    <property type="evidence" value="ECO:0007669"/>
    <property type="project" value="UniProtKB-KW"/>
</dbReference>
<keyword evidence="3" id="KW-0443">Lipid metabolism</keyword>
<dbReference type="SUPFAM" id="SSF56801">
    <property type="entry name" value="Acetyl-CoA synthetase-like"/>
    <property type="match status" value="1"/>
</dbReference>
<dbReference type="InterPro" id="IPR000873">
    <property type="entry name" value="AMP-dep_synth/lig_dom"/>
</dbReference>
<name>A0A1V9Z5V2_ACHHY</name>
<protein>
    <submittedName>
        <fullName evidence="6">Fatty-acid-CoA ligase</fullName>
    </submittedName>
</protein>
<dbReference type="Pfam" id="PF00501">
    <property type="entry name" value="AMP-binding"/>
    <property type="match status" value="2"/>
</dbReference>
<feature type="domain" description="AMP-dependent synthetase/ligase" evidence="4">
    <location>
        <begin position="471"/>
        <end position="512"/>
    </location>
</feature>
<evidence type="ECO:0000256" key="1">
    <source>
        <dbReference type="ARBA" id="ARBA00022598"/>
    </source>
</evidence>
<sequence>MSPHTIMLPPASPSNQRCQSILEGRTSCSPDCCAAGNYQSSLELSHTTTASAPRSSLSSTERTDATILDLLRRRAIQTPDRVCYIFLDDSGAEIRRLSYAQIDAEARRIATVLQQQTKTSFTAGDRVLLCFPPGADFILAFWGCLYAGAIVCAVYPPHPLYLHRDLPRFNRMVDETGARLVLTNSSYQLQRTLGSIKAQFGKHRRAVAWPAHVKWLSTDKATVDGFFNPTFYLQAQASDIAFLQFSSGATADPKPVVISHRNVFAQVQLWTFVQSAATMVSWLPPYHDNGLVGFNLAPIFTGATSIQLSPLGFIKNPTLWMQLCAKYKAKFTCAPNFAYLLAAKKTSASVAASLDLSHLEHATCGAEPIRGDYLKLFAKTFAPAGFRPEFFHCTSHLSPMRPQLNQSLTFHVGAYGGAEPTLVACAYKGPRTAPRSLLVDKAVLESHGRVQLLAKDDPRRAAGTGTLLFVACGEPAPGYDLRIVDPKSHRALPEGYTGEIWLHGDSIAEGYWQRWDLTRRQFHATLADDATRKHYWRSSDLGFMHRGELFYYARLQDVVNVPGRSICPQTIECSVEAASPLVRAGCVAVFAENGAVVVVAELKDDLTVAKDGDATKVSVCKQILERVAADQQLVCAKIVLIQPRTIPKTTSGKLQRGRARDMFETDALSTQHVYTHES</sequence>
<dbReference type="Proteomes" id="UP000243579">
    <property type="component" value="Unassembled WGS sequence"/>
</dbReference>
<keyword evidence="7" id="KW-1185">Reference proteome</keyword>
<feature type="domain" description="AMP-dependent synthetase/ligase" evidence="4">
    <location>
        <begin position="72"/>
        <end position="382"/>
    </location>
</feature>
<dbReference type="PANTHER" id="PTHR22754">
    <property type="entry name" value="DISCO-INTERACTING PROTEIN 2 DIP2 -RELATED"/>
    <property type="match status" value="1"/>
</dbReference>
<dbReference type="InterPro" id="IPR025110">
    <property type="entry name" value="AMP-bd_C"/>
</dbReference>
<reference evidence="6 7" key="1">
    <citation type="journal article" date="2014" name="Genome Biol. Evol.">
        <title>The secreted proteins of Achlya hypogyna and Thraustotheca clavata identify the ancestral oomycete secretome and reveal gene acquisitions by horizontal gene transfer.</title>
        <authorList>
            <person name="Misner I."/>
            <person name="Blouin N."/>
            <person name="Leonard G."/>
            <person name="Richards T.A."/>
            <person name="Lane C.E."/>
        </authorList>
    </citation>
    <scope>NUCLEOTIDE SEQUENCE [LARGE SCALE GENOMIC DNA]</scope>
    <source>
        <strain evidence="6 7">ATCC 48635</strain>
    </source>
</reference>
<dbReference type="GO" id="GO:0008610">
    <property type="term" value="P:lipid biosynthetic process"/>
    <property type="evidence" value="ECO:0007669"/>
    <property type="project" value="InterPro"/>
</dbReference>